<dbReference type="EC" id="5.6.2.4" evidence="7"/>
<keyword evidence="2" id="KW-0378">Hydrolase</keyword>
<evidence type="ECO:0000313" key="14">
    <source>
        <dbReference type="Proteomes" id="UP000235611"/>
    </source>
</evidence>
<feature type="domain" description="Helicase HerA central" evidence="11">
    <location>
        <begin position="615"/>
        <end position="828"/>
    </location>
</feature>
<dbReference type="Pfam" id="PF13361">
    <property type="entry name" value="UvrD_C"/>
    <property type="match status" value="1"/>
</dbReference>
<reference evidence="14" key="1">
    <citation type="submission" date="2016-07" db="EMBL/GenBank/DDBJ databases">
        <title>Nontailed viruses are major unrecognized killers of bacteria in the ocean.</title>
        <authorList>
            <person name="Kauffman K."/>
            <person name="Hussain F."/>
            <person name="Yang J."/>
            <person name="Arevalo P."/>
            <person name="Brown J."/>
            <person name="Cutler M."/>
            <person name="Kelly L."/>
            <person name="Polz M.F."/>
        </authorList>
    </citation>
    <scope>NUCLEOTIDE SEQUENCE [LARGE SCALE GENOMIC DNA]</scope>
    <source>
        <strain evidence="14">10N.222.49.A5</strain>
    </source>
</reference>
<organism evidence="13 14">
    <name type="scientific">Vibrio breoganii</name>
    <dbReference type="NCBI Taxonomy" id="553239"/>
    <lineage>
        <taxon>Bacteria</taxon>
        <taxon>Pseudomonadati</taxon>
        <taxon>Pseudomonadota</taxon>
        <taxon>Gammaproteobacteria</taxon>
        <taxon>Vibrionales</taxon>
        <taxon>Vibrionaceae</taxon>
        <taxon>Vibrio</taxon>
    </lineage>
</organism>
<dbReference type="Proteomes" id="UP000235611">
    <property type="component" value="Unassembled WGS sequence"/>
</dbReference>
<feature type="domain" description="UvrD-like helicase C-terminal" evidence="12">
    <location>
        <begin position="417"/>
        <end position="491"/>
    </location>
</feature>
<sequence>MTTKSKTIGKHKLTLEMDDFIDAVVSGENVKAYAYAGSGKSTLLRAVEKYHTGKTGLYICYNKSLEQEARKLFSGHHVHIATSHSFALNSFEPEDKKGFIKKVGLKHSQSTVLQFSELKEDSEVCQHLDVNRVWKYLVQIIDKFCLTASKEITKIHLPDGVIKAVDQLVKKKKIQAKERDGIYSDLIYLSQGLIKSMFKSNNECPATHDCYLKLWQLSEPEIKYDYIMFDEAQDANPLLLSVILRQKCQQIFVGDKYQSIYQFRGGINAMDLIPYEGFQLSHSFRFGPKVADLATKVLNHVDPKVEIKGAGFDTEVFLGSEYDGVEPFLYLSHTNASLLEVLVSCHQANVPATFISNKAEYSLRKLNSMMRLAAGQESVLPTHKKYKSLEQLLLNEKDTETQLFGDWIENDYNKARRLHEALVWSLNIPQNKAVVQLSTAHGSKGLEHDIVMLSDDFKATITAFSKGKPLDESEINLLYVALTRPKKVLVLPDELMAALDENLAFTLNKAKVDKAMLDNVLPPNAKSQASAPSKPARKNTSRAKPTLKKSEPNKTTPVTSQGKANQSPTQTQSKAKTAKHTKSVSKITGNDIAVEVGVGKGEDSNSGQLYWKPTDTNEYLNPNLAVCGTMGTGKTQTVKSIITQTVRQKANNTNGEPLGMLIFDYKSDYVDSEFVTATGALVLEPNNLPINPLALQSQDHLAPVKTAKVVISTLAKIFNLGAKQNELLKKCIMAAYERRNFDKENLETYKNTPPTLPEACDIYMSYDKVPTDSLTSALSDLMDFEIFESSPRKCKTLYELVKDQVVVIKLSGLDSALQSLIVALLLDQFYIQMHQYEKPEVIGHHRALRKLILVDEADNFMSQQFPSLKKILKEGREFGVGCILSTQGLNHFQTNEVNYSEYMTAWICHRLNGPKSQDIQQLLNTKSKSVLDTRMNQIAELAKHHSLFIDGKKQVHYQESTAFYRLSK</sequence>
<feature type="domain" description="UvrD-like helicase ATP-binding" evidence="10">
    <location>
        <begin position="66"/>
        <end position="266"/>
    </location>
</feature>
<evidence type="ECO:0000259" key="11">
    <source>
        <dbReference type="Pfam" id="PF01935"/>
    </source>
</evidence>
<keyword evidence="4" id="KW-0067">ATP-binding</keyword>
<comment type="catalytic activity">
    <reaction evidence="8">
        <text>ATP + H2O = ADP + phosphate + H(+)</text>
        <dbReference type="Rhea" id="RHEA:13065"/>
        <dbReference type="ChEBI" id="CHEBI:15377"/>
        <dbReference type="ChEBI" id="CHEBI:15378"/>
        <dbReference type="ChEBI" id="CHEBI:30616"/>
        <dbReference type="ChEBI" id="CHEBI:43474"/>
        <dbReference type="ChEBI" id="CHEBI:456216"/>
        <dbReference type="EC" id="5.6.2.4"/>
    </reaction>
</comment>
<proteinExistence type="predicted"/>
<feature type="compositionally biased region" description="Basic residues" evidence="9">
    <location>
        <begin position="535"/>
        <end position="547"/>
    </location>
</feature>
<dbReference type="CDD" id="cd01127">
    <property type="entry name" value="TrwB_TraG_TraD_VirD4"/>
    <property type="match status" value="1"/>
</dbReference>
<keyword evidence="5" id="KW-0413">Isomerase</keyword>
<dbReference type="InterPro" id="IPR027417">
    <property type="entry name" value="P-loop_NTPase"/>
</dbReference>
<dbReference type="PANTHER" id="PTHR11070">
    <property type="entry name" value="UVRD / RECB / PCRA DNA HELICASE FAMILY MEMBER"/>
    <property type="match status" value="1"/>
</dbReference>
<dbReference type="GO" id="GO:0031297">
    <property type="term" value="P:replication fork processing"/>
    <property type="evidence" value="ECO:0007669"/>
    <property type="project" value="TreeGrafter"/>
</dbReference>
<dbReference type="GO" id="GO:0005524">
    <property type="term" value="F:ATP binding"/>
    <property type="evidence" value="ECO:0007669"/>
    <property type="project" value="UniProtKB-KW"/>
</dbReference>
<dbReference type="InterPro" id="IPR014016">
    <property type="entry name" value="UvrD-like_ATP-bd"/>
</dbReference>
<feature type="compositionally biased region" description="Polar residues" evidence="9">
    <location>
        <begin position="553"/>
        <end position="575"/>
    </location>
</feature>
<evidence type="ECO:0000259" key="12">
    <source>
        <dbReference type="Pfam" id="PF13361"/>
    </source>
</evidence>
<accession>A0AAP8MYS1</accession>
<dbReference type="GO" id="GO:0043138">
    <property type="term" value="F:3'-5' DNA helicase activity"/>
    <property type="evidence" value="ECO:0007669"/>
    <property type="project" value="UniProtKB-EC"/>
</dbReference>
<evidence type="ECO:0000256" key="1">
    <source>
        <dbReference type="ARBA" id="ARBA00022741"/>
    </source>
</evidence>
<dbReference type="RefSeq" id="WP_102477407.1">
    <property type="nucleotide sequence ID" value="NZ_MDBO01000036.1"/>
</dbReference>
<name>A0AAP8MYS1_9VIBR</name>
<evidence type="ECO:0000259" key="10">
    <source>
        <dbReference type="Pfam" id="PF00580"/>
    </source>
</evidence>
<dbReference type="InterPro" id="IPR000212">
    <property type="entry name" value="DNA_helicase_UvrD/REP"/>
</dbReference>
<dbReference type="AlphaFoldDB" id="A0AAP8MYS1"/>
<evidence type="ECO:0000256" key="6">
    <source>
        <dbReference type="ARBA" id="ARBA00034617"/>
    </source>
</evidence>
<feature type="region of interest" description="Disordered" evidence="9">
    <location>
        <begin position="522"/>
        <end position="586"/>
    </location>
</feature>
<dbReference type="InterPro" id="IPR014017">
    <property type="entry name" value="DNA_helicase_UvrD-like_C"/>
</dbReference>
<dbReference type="GO" id="GO:0016787">
    <property type="term" value="F:hydrolase activity"/>
    <property type="evidence" value="ECO:0007669"/>
    <property type="project" value="UniProtKB-KW"/>
</dbReference>
<keyword evidence="1" id="KW-0547">Nucleotide-binding</keyword>
<evidence type="ECO:0000256" key="7">
    <source>
        <dbReference type="ARBA" id="ARBA00034808"/>
    </source>
</evidence>
<dbReference type="InterPro" id="IPR002789">
    <property type="entry name" value="HerA_central"/>
</dbReference>
<dbReference type="GO" id="GO:0003677">
    <property type="term" value="F:DNA binding"/>
    <property type="evidence" value="ECO:0007669"/>
    <property type="project" value="InterPro"/>
</dbReference>
<dbReference type="GO" id="GO:0000724">
    <property type="term" value="P:double-strand break repair via homologous recombination"/>
    <property type="evidence" value="ECO:0007669"/>
    <property type="project" value="TreeGrafter"/>
</dbReference>
<comment type="catalytic activity">
    <reaction evidence="6">
        <text>Couples ATP hydrolysis with the unwinding of duplex DNA by translocating in the 3'-5' direction.</text>
        <dbReference type="EC" id="5.6.2.4"/>
    </reaction>
</comment>
<dbReference type="Gene3D" id="3.40.50.300">
    <property type="entry name" value="P-loop containing nucleotide triphosphate hydrolases"/>
    <property type="match status" value="4"/>
</dbReference>
<protein>
    <recommendedName>
        <fullName evidence="7">DNA 3'-5' helicase</fullName>
        <ecNumber evidence="7">5.6.2.4</ecNumber>
    </recommendedName>
</protein>
<evidence type="ECO:0000256" key="4">
    <source>
        <dbReference type="ARBA" id="ARBA00022840"/>
    </source>
</evidence>
<evidence type="ECO:0000256" key="9">
    <source>
        <dbReference type="SAM" id="MobiDB-lite"/>
    </source>
</evidence>
<feature type="compositionally biased region" description="Low complexity" evidence="9">
    <location>
        <begin position="522"/>
        <end position="534"/>
    </location>
</feature>
<evidence type="ECO:0000313" key="13">
    <source>
        <dbReference type="EMBL" id="PMP14077.1"/>
    </source>
</evidence>
<dbReference type="Pfam" id="PF01935">
    <property type="entry name" value="DUF87"/>
    <property type="match status" value="1"/>
</dbReference>
<dbReference type="EMBL" id="MDBO01000036">
    <property type="protein sequence ID" value="PMP14077.1"/>
    <property type="molecule type" value="Genomic_DNA"/>
</dbReference>
<evidence type="ECO:0000256" key="2">
    <source>
        <dbReference type="ARBA" id="ARBA00022801"/>
    </source>
</evidence>
<evidence type="ECO:0000256" key="3">
    <source>
        <dbReference type="ARBA" id="ARBA00022806"/>
    </source>
</evidence>
<dbReference type="PANTHER" id="PTHR11070:SF30">
    <property type="entry name" value="F-BOX DNA HELICASE 1"/>
    <property type="match status" value="1"/>
</dbReference>
<keyword evidence="3" id="KW-0347">Helicase</keyword>
<dbReference type="SUPFAM" id="SSF52540">
    <property type="entry name" value="P-loop containing nucleoside triphosphate hydrolases"/>
    <property type="match status" value="2"/>
</dbReference>
<dbReference type="Pfam" id="PF00580">
    <property type="entry name" value="UvrD-helicase"/>
    <property type="match status" value="1"/>
</dbReference>
<evidence type="ECO:0000256" key="8">
    <source>
        <dbReference type="ARBA" id="ARBA00048988"/>
    </source>
</evidence>
<evidence type="ECO:0000256" key="5">
    <source>
        <dbReference type="ARBA" id="ARBA00023235"/>
    </source>
</evidence>
<gene>
    <name evidence="13" type="ORF">BCS93_04620</name>
</gene>
<comment type="caution">
    <text evidence="13">The sequence shown here is derived from an EMBL/GenBank/DDBJ whole genome shotgun (WGS) entry which is preliminary data.</text>
</comment>